<name>A0ACC4CSX1_POPAL</name>
<organism evidence="1 2">
    <name type="scientific">Populus alba</name>
    <name type="common">White poplar</name>
    <dbReference type="NCBI Taxonomy" id="43335"/>
    <lineage>
        <taxon>Eukaryota</taxon>
        <taxon>Viridiplantae</taxon>
        <taxon>Streptophyta</taxon>
        <taxon>Embryophyta</taxon>
        <taxon>Tracheophyta</taxon>
        <taxon>Spermatophyta</taxon>
        <taxon>Magnoliopsida</taxon>
        <taxon>eudicotyledons</taxon>
        <taxon>Gunneridae</taxon>
        <taxon>Pentapetalae</taxon>
        <taxon>rosids</taxon>
        <taxon>fabids</taxon>
        <taxon>Malpighiales</taxon>
        <taxon>Salicaceae</taxon>
        <taxon>Saliceae</taxon>
        <taxon>Populus</taxon>
    </lineage>
</organism>
<keyword evidence="2" id="KW-1185">Reference proteome</keyword>
<proteinExistence type="predicted"/>
<evidence type="ECO:0000313" key="2">
    <source>
        <dbReference type="Proteomes" id="UP000309997"/>
    </source>
</evidence>
<protein>
    <submittedName>
        <fullName evidence="1">Uncharacterized protein</fullName>
    </submittedName>
</protein>
<accession>A0ACC4CSX1</accession>
<reference evidence="1 2" key="1">
    <citation type="journal article" date="2024" name="Plant Biotechnol. J.">
        <title>Genome and CRISPR/Cas9 system of a widespread forest tree (Populus alba) in the world.</title>
        <authorList>
            <person name="Liu Y.J."/>
            <person name="Jiang P.F."/>
            <person name="Han X.M."/>
            <person name="Li X.Y."/>
            <person name="Wang H.M."/>
            <person name="Wang Y.J."/>
            <person name="Wang X.X."/>
            <person name="Zeng Q.Y."/>
        </authorList>
    </citation>
    <scope>NUCLEOTIDE SEQUENCE [LARGE SCALE GENOMIC DNA]</scope>
    <source>
        <strain evidence="2">cv. PAL-ZL1</strain>
    </source>
</reference>
<comment type="caution">
    <text evidence="1">The sequence shown here is derived from an EMBL/GenBank/DDBJ whole genome shotgun (WGS) entry which is preliminary data.</text>
</comment>
<dbReference type="Proteomes" id="UP000309997">
    <property type="component" value="Unassembled WGS sequence"/>
</dbReference>
<dbReference type="EMBL" id="RCHU02000002">
    <property type="protein sequence ID" value="KAL3604456.1"/>
    <property type="molecule type" value="Genomic_DNA"/>
</dbReference>
<sequence length="329" mass="37425">MVDSRVKNVSAAFSWADEVEREEEEQARFQEHQKQKPDPFGSARPREVVLLEKGIDWRKLDIHLQQPSHKRQLDPPYGKQCKENIPAFAAPGLDRIPSVTPSKSLKTELEDANSELKRSETLRVPLATQSQIPATFVPPLRYPPKNAIPSLSESGFHYYLHELDKGQQGFQSKMPLKPGKENTFHQQLPQGDRCFQKLNQGSHTRPHYHRQILQAEQRSQMEDEISFRLWRSDGSGKNLRKPAASRLQQDSDSATENPSKNLQGNDAVRQNLTKSSCARPRGKKKAGGLSEEHMKLAVGKDHYKPPLIWPPLLHPFATVSDERVISPKF</sequence>
<gene>
    <name evidence="1" type="ORF">D5086_005315</name>
</gene>
<evidence type="ECO:0000313" key="1">
    <source>
        <dbReference type="EMBL" id="KAL3604456.1"/>
    </source>
</evidence>